<dbReference type="SMART" id="SM00985">
    <property type="entry name" value="UBA_e1_C"/>
    <property type="match status" value="1"/>
</dbReference>
<feature type="compositionally biased region" description="Basic and acidic residues" evidence="7">
    <location>
        <begin position="72"/>
        <end position="86"/>
    </location>
</feature>
<sequence>MCLSNTVKKPYSPHVLHQLHYLKEKQWLHRQSSSETAATSPVSSLRMKGMPSSIEAGNEKTVYPTHILNHEASQHKDTELPMRSDRAGTPPSPCPGKSIETCHSQQCQYDSTAGRYSRQVLVLGNAAQEKLRNSKVLIAGLQGTGAEIAKNLILMGVQQVTLYDNDAVQFSDLSSSFCVSEKDVKHPRAERSVKILQELSSFSKVEVIKDLPLNRKFLAQFDVIVVVNWNHKKAIHLNHLCRSLHSQNLSNNSDSIEATSTTKKPLFVSVGYRGVFGYIFNDFGDNFEIKVSTDAIPTISRITEISYGQRTFFSCNIDEQTPDFYFLNWIHSSLSSAVYTAYTRFKGRHGLQTGDFVKFYGSPECLSLYSLDSKKLHEIQVHSATTFSLPIDSSRWASYSGGLSIENVMLPKYVSFQPLEEALKQPTFLTIDVKKEDQHERVQNGFLVYDLYLEKYGRPPRSGHKGDALKFHQLWKKYFPKTFQSTFAECFAKIARGDLAPMATFLGGTAAQEIIKALTHVFTPIQQFLVFDAMETLPDPLPSSKACTPLHSRYDGQIGVFGRDSLSQLARLNVFIVGAGAIGCETLKTLALMGVSTHRRTVREYVYMQCYDLVTQILSWLTHCGLFSQHVLHRWKRQQRRLKQMQCISLADMDSVEESNLSRQFLFRKGDIYRSKARVAAQRLKYINPYTRVTPYIEKVGKETENCFNDVFWEEHVDVVYTALDNIPSRLYVDARCLFYGIPLLESGTLGTKGNTQVIVPHLTEPYGNAVDADTDQIPLCTIRGFPVAPEHALHWAMDAYKKSFVQRNRLVSLFLKDPVGTLLQHCEQGLESMHTLLEELADELLLGHVATIEDCIAWADSTFSEFFYYNVKRLLQELPSEELAEKSKKFGSPISLQLTRSDPLHFSFVEAAAILRSKAYNITLPAEGLKSRIRNFTPRAGRMPMPRHRLASLGIADASSSFSIPLHRRRLYYDFYRTKLKSDLPLSDIYLLLLVYLAEQPYLERELYEDIQKEAWNRFGKKNVTFSSTPIHSTLHRMISAIPMDASRVTLLDDSLNLLMRLVSFLESGISSPTFITGCNGTTFSTGELEMPNLGSTEHGHAYPWSQQISIPLEMELDMNQQVHLQFISACSNLRSRNFNIPELTLAQAQQIAAQIIPAIATVTAVVSALSCLELYKLVQLGYCNKKYISRDSSTIFSIAVKECKKRFLRNFVIPKAISTLTRGSTTNSPARTHLLRFKNCFINLGVPLFAMSHPLGSPKAWINTGKLAKQEYTAWEYFTIDCDRDLFLHEFLDSIEEKLGISVEMISSGDVVLYSTFSDEDYNTVDSSKETGSAEIPEPWEREFDPGVFSSTLIPLVQGDGKNFRKKFDVQMQDLIRRSFSRVGKRFPTSKSQKYILLDVCGINKETLEEIEMPPVRYTLKF</sequence>
<evidence type="ECO:0000256" key="2">
    <source>
        <dbReference type="ARBA" id="ARBA00022741"/>
    </source>
</evidence>
<dbReference type="Gene3D" id="2.40.30.180">
    <property type="entry name" value="Ubiquitin-activating enzyme E1, FCCH domain"/>
    <property type="match status" value="1"/>
</dbReference>
<dbReference type="InterPro" id="IPR035985">
    <property type="entry name" value="Ubiquitin-activating_enz"/>
</dbReference>
<evidence type="ECO:0000256" key="6">
    <source>
        <dbReference type="PROSITE-ProRule" id="PRU10132"/>
    </source>
</evidence>
<dbReference type="Pfam" id="PF10585">
    <property type="entry name" value="UBA_E1_SCCH"/>
    <property type="match status" value="2"/>
</dbReference>
<organism evidence="9 10">
    <name type="scientific">Cardiosporidium cionae</name>
    <dbReference type="NCBI Taxonomy" id="476202"/>
    <lineage>
        <taxon>Eukaryota</taxon>
        <taxon>Sar</taxon>
        <taxon>Alveolata</taxon>
        <taxon>Apicomplexa</taxon>
        <taxon>Aconoidasida</taxon>
        <taxon>Nephromycida</taxon>
        <taxon>Cardiosporidium</taxon>
    </lineage>
</organism>
<keyword evidence="2" id="KW-0547">Nucleotide-binding</keyword>
<dbReference type="InterPro" id="IPR038252">
    <property type="entry name" value="UBA_E1_C_sf"/>
</dbReference>
<dbReference type="EMBL" id="JADAQX010000120">
    <property type="protein sequence ID" value="KAF8821831.1"/>
    <property type="molecule type" value="Genomic_DNA"/>
</dbReference>
<dbReference type="InterPro" id="IPR042449">
    <property type="entry name" value="Ub-E1_IAD_1"/>
</dbReference>
<dbReference type="Pfam" id="PF00899">
    <property type="entry name" value="ThiF"/>
    <property type="match status" value="3"/>
</dbReference>
<feature type="active site" description="Glycyl thioester intermediate" evidence="6">
    <location>
        <position position="781"/>
    </location>
</feature>
<dbReference type="Gene3D" id="3.10.290.60">
    <property type="entry name" value="Ubiquitin-activating enzyme E1, UFD domain"/>
    <property type="match status" value="1"/>
</dbReference>
<dbReference type="InterPro" id="IPR019572">
    <property type="entry name" value="UBA_E1_SCCH"/>
</dbReference>
<name>A0ABQ7JCX6_9APIC</name>
<evidence type="ECO:0000313" key="10">
    <source>
        <dbReference type="Proteomes" id="UP000823046"/>
    </source>
</evidence>
<dbReference type="InterPro" id="IPR000594">
    <property type="entry name" value="ThiF_NAD_FAD-bd"/>
</dbReference>
<comment type="similarity">
    <text evidence="1">Belongs to the ubiquitin-activating E1 family.</text>
</comment>
<feature type="region of interest" description="Disordered" evidence="7">
    <location>
        <begin position="72"/>
        <end position="95"/>
    </location>
</feature>
<dbReference type="InterPro" id="IPR033127">
    <property type="entry name" value="UBQ-activ_enz_E1_Cys_AS"/>
</dbReference>
<gene>
    <name evidence="9" type="ORF">IE077_000174</name>
</gene>
<keyword evidence="3" id="KW-0833">Ubl conjugation pathway</keyword>
<keyword evidence="4" id="KW-0067">ATP-binding</keyword>
<dbReference type="Gene3D" id="3.40.50.12550">
    <property type="entry name" value="Ubiquitin-activating enzyme E1, inactive adenylation domain, subdomain 2"/>
    <property type="match status" value="1"/>
</dbReference>
<dbReference type="PANTHER" id="PTHR10953">
    <property type="entry name" value="UBIQUITIN-ACTIVATING ENZYME E1"/>
    <property type="match status" value="1"/>
</dbReference>
<comment type="pathway">
    <text evidence="5">Protein modification.</text>
</comment>
<evidence type="ECO:0000256" key="4">
    <source>
        <dbReference type="ARBA" id="ARBA00022840"/>
    </source>
</evidence>
<dbReference type="InterPro" id="IPR042302">
    <property type="entry name" value="E1_FCCH_sf"/>
</dbReference>
<evidence type="ECO:0000256" key="5">
    <source>
        <dbReference type="ARBA" id="ARBA00043952"/>
    </source>
</evidence>
<feature type="domain" description="Ubiquitin-activating enzyme E1 C-terminal" evidence="8">
    <location>
        <begin position="1239"/>
        <end position="1359"/>
    </location>
</feature>
<evidence type="ECO:0000313" key="9">
    <source>
        <dbReference type="EMBL" id="KAF8821831.1"/>
    </source>
</evidence>
<evidence type="ECO:0000256" key="3">
    <source>
        <dbReference type="ARBA" id="ARBA00022786"/>
    </source>
</evidence>
<accession>A0ABQ7JCX6</accession>
<evidence type="ECO:0000259" key="8">
    <source>
        <dbReference type="SMART" id="SM00985"/>
    </source>
</evidence>
<dbReference type="Proteomes" id="UP000823046">
    <property type="component" value="Unassembled WGS sequence"/>
</dbReference>
<dbReference type="PANTHER" id="PTHR10953:SF4">
    <property type="entry name" value="UBIQUITIN-ACTIVATING ENZYME E1 C-TERMINAL DOMAIN-CONTAINING PROTEIN"/>
    <property type="match status" value="1"/>
</dbReference>
<dbReference type="PROSITE" id="PS00865">
    <property type="entry name" value="UBIQUITIN_ACTIVAT_2"/>
    <property type="match status" value="1"/>
</dbReference>
<protein>
    <recommendedName>
        <fullName evidence="8">Ubiquitin-activating enzyme E1 C-terminal domain-containing protein</fullName>
    </recommendedName>
</protein>
<comment type="caution">
    <text evidence="9">The sequence shown here is derived from an EMBL/GenBank/DDBJ whole genome shotgun (WGS) entry which is preliminary data.</text>
</comment>
<keyword evidence="10" id="KW-1185">Reference proteome</keyword>
<dbReference type="Gene3D" id="3.50.50.80">
    <property type="entry name" value="Ubiquitin-activating enzyme E1, inactive adenylation domain, subdomain 1"/>
    <property type="match status" value="1"/>
</dbReference>
<evidence type="ECO:0000256" key="7">
    <source>
        <dbReference type="SAM" id="MobiDB-lite"/>
    </source>
</evidence>
<dbReference type="Gene3D" id="3.40.50.720">
    <property type="entry name" value="NAD(P)-binding Rossmann-like Domain"/>
    <property type="match status" value="2"/>
</dbReference>
<reference evidence="9 10" key="1">
    <citation type="journal article" date="2020" name="bioRxiv">
        <title>Metabolic contributions of an alphaproteobacterial endosymbiont in the apicomplexan Cardiosporidium cionae.</title>
        <authorList>
            <person name="Hunter E.S."/>
            <person name="Paight C.J."/>
            <person name="Lane C.E."/>
        </authorList>
    </citation>
    <scope>NUCLEOTIDE SEQUENCE [LARGE SCALE GENOMIC DNA]</scope>
    <source>
        <strain evidence="9">ESH_2018</strain>
    </source>
</reference>
<dbReference type="InterPro" id="IPR018965">
    <property type="entry name" value="Ub-activating_enz_E1_C"/>
</dbReference>
<evidence type="ECO:0000256" key="1">
    <source>
        <dbReference type="ARBA" id="ARBA00005673"/>
    </source>
</evidence>
<proteinExistence type="inferred from homology"/>
<dbReference type="InterPro" id="IPR045886">
    <property type="entry name" value="ThiF/MoeB/HesA"/>
</dbReference>
<dbReference type="SUPFAM" id="SSF69572">
    <property type="entry name" value="Activating enzymes of the ubiquitin-like proteins"/>
    <property type="match status" value="2"/>
</dbReference>